<evidence type="ECO:0000256" key="3">
    <source>
        <dbReference type="ARBA" id="ARBA00023274"/>
    </source>
</evidence>
<keyword evidence="5" id="KW-0699">rRNA-binding</keyword>
<dbReference type="GO" id="GO:0006412">
    <property type="term" value="P:translation"/>
    <property type="evidence" value="ECO:0007669"/>
    <property type="project" value="UniProtKB-UniRule"/>
</dbReference>
<dbReference type="InterPro" id="IPR023574">
    <property type="entry name" value="Ribosomal_uL4_dom_sf"/>
</dbReference>
<dbReference type="Proteomes" id="UP000189956">
    <property type="component" value="Unassembled WGS sequence"/>
</dbReference>
<dbReference type="EMBL" id="FUWL01000027">
    <property type="protein sequence ID" value="SJZ83553.1"/>
    <property type="molecule type" value="Genomic_DNA"/>
</dbReference>
<evidence type="ECO:0000256" key="5">
    <source>
        <dbReference type="HAMAP-Rule" id="MF_01328"/>
    </source>
</evidence>
<dbReference type="GO" id="GO:0005840">
    <property type="term" value="C:ribosome"/>
    <property type="evidence" value="ECO:0007669"/>
    <property type="project" value="UniProtKB-KW"/>
</dbReference>
<dbReference type="GO" id="GO:1990904">
    <property type="term" value="C:ribonucleoprotein complex"/>
    <property type="evidence" value="ECO:0007669"/>
    <property type="project" value="UniProtKB-KW"/>
</dbReference>
<dbReference type="EMBL" id="JQJD01000038">
    <property type="protein sequence ID" value="KGN80512.1"/>
    <property type="molecule type" value="Genomic_DNA"/>
</dbReference>
<evidence type="ECO:0000313" key="8">
    <source>
        <dbReference type="EMBL" id="SJZ83553.1"/>
    </source>
</evidence>
<evidence type="ECO:0000256" key="4">
    <source>
        <dbReference type="ARBA" id="ARBA00035244"/>
    </source>
</evidence>
<dbReference type="STRING" id="36874.HQ34_08030"/>
<proteinExistence type="inferred from homology"/>
<dbReference type="eggNOG" id="COG0088">
    <property type="taxonomic scope" value="Bacteria"/>
</dbReference>
<evidence type="ECO:0000256" key="6">
    <source>
        <dbReference type="SAM" id="MobiDB-lite"/>
    </source>
</evidence>
<keyword evidence="9" id="KW-1185">Reference proteome</keyword>
<dbReference type="InterPro" id="IPR002136">
    <property type="entry name" value="Ribosomal_uL4"/>
</dbReference>
<evidence type="ECO:0000256" key="1">
    <source>
        <dbReference type="ARBA" id="ARBA00010528"/>
    </source>
</evidence>
<dbReference type="Gene3D" id="3.40.1370.10">
    <property type="match status" value="1"/>
</dbReference>
<evidence type="ECO:0000256" key="2">
    <source>
        <dbReference type="ARBA" id="ARBA00022980"/>
    </source>
</evidence>
<comment type="function">
    <text evidence="5">One of the primary rRNA binding proteins, this protein initially binds near the 5'-end of the 23S rRNA. It is important during the early stages of 50S assembly. It makes multiple contacts with different domains of the 23S rRNA in the assembled 50S subunit and ribosome.</text>
</comment>
<dbReference type="PANTHER" id="PTHR10746">
    <property type="entry name" value="50S RIBOSOMAL PROTEIN L4"/>
    <property type="match status" value="1"/>
</dbReference>
<dbReference type="PANTHER" id="PTHR10746:SF6">
    <property type="entry name" value="LARGE RIBOSOMAL SUBUNIT PROTEIN UL4M"/>
    <property type="match status" value="1"/>
</dbReference>
<comment type="function">
    <text evidence="5">Forms part of the polypeptide exit tunnel.</text>
</comment>
<sequence>MEVNVLNISGAETGRKIQLPETIFGIEPNDHAIYLDVKQYRANLRQGTHSTKGRSQISGSTRKLFRQKGTGGARRGDIKSPLMHGGGTVFGPQPRSYAEKVNKKVKRLARLSALSYKAKNNEIIVVEDFSFAAPKTKEFAQVLNNLKVADKRSLFALNNADKSVYLSARNIQGVSMMQVDLLNTYKIVESKYLVITESALARLAELLNA</sequence>
<accession>A0A099WUY9</accession>
<dbReference type="GO" id="GO:0003735">
    <property type="term" value="F:structural constituent of ribosome"/>
    <property type="evidence" value="ECO:0007669"/>
    <property type="project" value="InterPro"/>
</dbReference>
<keyword evidence="5" id="KW-0694">RNA-binding</keyword>
<evidence type="ECO:0000313" key="7">
    <source>
        <dbReference type="EMBL" id="KGN80512.1"/>
    </source>
</evidence>
<dbReference type="InterPro" id="IPR013005">
    <property type="entry name" value="Ribosomal_uL4-like"/>
</dbReference>
<reference evidence="8 10" key="2">
    <citation type="submission" date="2017-02" db="EMBL/GenBank/DDBJ databases">
        <authorList>
            <person name="Peterson S.W."/>
        </authorList>
    </citation>
    <scope>NUCLEOTIDE SEQUENCE [LARGE SCALE GENOMIC DNA]</scope>
    <source>
        <strain evidence="8 10">ATCC 700135</strain>
    </source>
</reference>
<organism evidence="7 9">
    <name type="scientific">Porphyromonas cangingivalis</name>
    <dbReference type="NCBI Taxonomy" id="36874"/>
    <lineage>
        <taxon>Bacteria</taxon>
        <taxon>Pseudomonadati</taxon>
        <taxon>Bacteroidota</taxon>
        <taxon>Bacteroidia</taxon>
        <taxon>Bacteroidales</taxon>
        <taxon>Porphyromonadaceae</taxon>
        <taxon>Porphyromonas</taxon>
    </lineage>
</organism>
<name>A0A099WUY9_PORCN</name>
<protein>
    <recommendedName>
        <fullName evidence="4 5">Large ribosomal subunit protein uL4</fullName>
    </recommendedName>
</protein>
<dbReference type="GO" id="GO:0019843">
    <property type="term" value="F:rRNA binding"/>
    <property type="evidence" value="ECO:0007669"/>
    <property type="project" value="UniProtKB-UniRule"/>
</dbReference>
<dbReference type="SUPFAM" id="SSF52166">
    <property type="entry name" value="Ribosomal protein L4"/>
    <property type="match status" value="1"/>
</dbReference>
<comment type="similarity">
    <text evidence="1 5">Belongs to the universal ribosomal protein uL4 family.</text>
</comment>
<evidence type="ECO:0000313" key="9">
    <source>
        <dbReference type="Proteomes" id="UP000030125"/>
    </source>
</evidence>
<dbReference type="HAMAP" id="MF_01328_B">
    <property type="entry name" value="Ribosomal_uL4_B"/>
    <property type="match status" value="1"/>
</dbReference>
<dbReference type="Proteomes" id="UP000030125">
    <property type="component" value="Unassembled WGS sequence"/>
</dbReference>
<feature type="region of interest" description="Disordered" evidence="6">
    <location>
        <begin position="46"/>
        <end position="84"/>
    </location>
</feature>
<keyword evidence="3 5" id="KW-0687">Ribonucleoprotein</keyword>
<dbReference type="NCBIfam" id="TIGR03953">
    <property type="entry name" value="rplD_bact"/>
    <property type="match status" value="1"/>
</dbReference>
<reference evidence="7 9" key="1">
    <citation type="submission" date="2014-08" db="EMBL/GenBank/DDBJ databases">
        <title>Porphyromonas cangingivalis strain:COT-109_OH1386 Genome sequencing.</title>
        <authorList>
            <person name="Wallis C."/>
            <person name="Deusch O."/>
            <person name="O'Flynn C."/>
            <person name="Davis I."/>
            <person name="Jospin G."/>
            <person name="Darling A.E."/>
            <person name="Coil D.A."/>
            <person name="Alexiev A."/>
            <person name="Horsfall A."/>
            <person name="Kirkwood N."/>
            <person name="Harris S."/>
            <person name="Eisen J.A."/>
        </authorList>
    </citation>
    <scope>NUCLEOTIDE SEQUENCE [LARGE SCALE GENOMIC DNA]</scope>
    <source>
        <strain evidence="9">COT-109 OH1386</strain>
        <strain evidence="7">COT-109_OH1386</strain>
    </source>
</reference>
<evidence type="ECO:0000313" key="10">
    <source>
        <dbReference type="Proteomes" id="UP000189956"/>
    </source>
</evidence>
<comment type="subunit">
    <text evidence="5">Part of the 50S ribosomal subunit.</text>
</comment>
<dbReference type="OrthoDB" id="9803201at2"/>
<dbReference type="Pfam" id="PF00573">
    <property type="entry name" value="Ribosomal_L4"/>
    <property type="match status" value="1"/>
</dbReference>
<dbReference type="AlphaFoldDB" id="A0A099WUY9"/>
<dbReference type="RefSeq" id="WP_025839422.1">
    <property type="nucleotide sequence ID" value="NZ_CALTZT010000046.1"/>
</dbReference>
<keyword evidence="2 5" id="KW-0689">Ribosomal protein</keyword>
<gene>
    <name evidence="5" type="primary">rplD</name>
    <name evidence="7" type="ORF">HQ35_05180</name>
    <name evidence="8" type="ORF">SAMN02745205_02031</name>
</gene>
<feature type="compositionally biased region" description="Polar residues" evidence="6">
    <location>
        <begin position="46"/>
        <end position="61"/>
    </location>
</feature>